<evidence type="ECO:0000313" key="3">
    <source>
        <dbReference type="Proteomes" id="UP000652761"/>
    </source>
</evidence>
<accession>A0A843W7Q1</accession>
<keyword evidence="3" id="KW-1185">Reference proteome</keyword>
<dbReference type="Proteomes" id="UP000652761">
    <property type="component" value="Unassembled WGS sequence"/>
</dbReference>
<keyword evidence="1" id="KW-1133">Transmembrane helix</keyword>
<name>A0A843W7Q1_COLES</name>
<organism evidence="2 3">
    <name type="scientific">Colocasia esculenta</name>
    <name type="common">Wild taro</name>
    <name type="synonym">Arum esculentum</name>
    <dbReference type="NCBI Taxonomy" id="4460"/>
    <lineage>
        <taxon>Eukaryota</taxon>
        <taxon>Viridiplantae</taxon>
        <taxon>Streptophyta</taxon>
        <taxon>Embryophyta</taxon>
        <taxon>Tracheophyta</taxon>
        <taxon>Spermatophyta</taxon>
        <taxon>Magnoliopsida</taxon>
        <taxon>Liliopsida</taxon>
        <taxon>Araceae</taxon>
        <taxon>Aroideae</taxon>
        <taxon>Colocasieae</taxon>
        <taxon>Colocasia</taxon>
    </lineage>
</organism>
<feature type="transmembrane region" description="Helical" evidence="1">
    <location>
        <begin position="92"/>
        <end position="112"/>
    </location>
</feature>
<keyword evidence="1" id="KW-0472">Membrane</keyword>
<dbReference type="EMBL" id="NMUH01002589">
    <property type="protein sequence ID" value="MQM00945.1"/>
    <property type="molecule type" value="Genomic_DNA"/>
</dbReference>
<feature type="transmembrane region" description="Helical" evidence="1">
    <location>
        <begin position="31"/>
        <end position="50"/>
    </location>
</feature>
<comment type="caution">
    <text evidence="2">The sequence shown here is derived from an EMBL/GenBank/DDBJ whole genome shotgun (WGS) entry which is preliminary data.</text>
</comment>
<feature type="transmembrane region" description="Helical" evidence="1">
    <location>
        <begin position="124"/>
        <end position="142"/>
    </location>
</feature>
<evidence type="ECO:0000256" key="1">
    <source>
        <dbReference type="SAM" id="Phobius"/>
    </source>
</evidence>
<sequence>MAVPKKGTRALLTRPCVVAVRWLAFQQGPSVLLLLLGVHAASVVAVLLMLRLGLSLACAFVWDCSELVSADCATSGLRLRSGDGSHNGSLCFGWRSSPSCLVFVLVFVALYLKRWVVVVASGTVRVTVRLGVVVQGMVPLTVSGHGAGQVVFLFVCAFSAMLVGLRVSPWSGCWLRLSRPVDSSRW</sequence>
<feature type="transmembrane region" description="Helical" evidence="1">
    <location>
        <begin position="148"/>
        <end position="167"/>
    </location>
</feature>
<dbReference type="AlphaFoldDB" id="A0A843W7Q1"/>
<gene>
    <name evidence="2" type="ORF">Taro_033690</name>
</gene>
<keyword evidence="1" id="KW-0812">Transmembrane</keyword>
<evidence type="ECO:0000313" key="2">
    <source>
        <dbReference type="EMBL" id="MQM00945.1"/>
    </source>
</evidence>
<protein>
    <submittedName>
        <fullName evidence="2">Uncharacterized protein</fullName>
    </submittedName>
</protein>
<proteinExistence type="predicted"/>
<reference evidence="2" key="1">
    <citation type="submission" date="2017-07" db="EMBL/GenBank/DDBJ databases">
        <title>Taro Niue Genome Assembly and Annotation.</title>
        <authorList>
            <person name="Atibalentja N."/>
            <person name="Keating K."/>
            <person name="Fields C.J."/>
        </authorList>
    </citation>
    <scope>NUCLEOTIDE SEQUENCE</scope>
    <source>
        <strain evidence="2">Niue_2</strain>
        <tissue evidence="2">Leaf</tissue>
    </source>
</reference>